<dbReference type="PANTHER" id="PTHR43566:SF2">
    <property type="entry name" value="DUF4143 DOMAIN-CONTAINING PROTEIN"/>
    <property type="match status" value="1"/>
</dbReference>
<evidence type="ECO:0000259" key="1">
    <source>
        <dbReference type="Pfam" id="PF13173"/>
    </source>
</evidence>
<protein>
    <submittedName>
        <fullName evidence="3">AAA family ATPase</fullName>
    </submittedName>
</protein>
<dbReference type="SUPFAM" id="SSF52540">
    <property type="entry name" value="P-loop containing nucleoside triphosphate hydrolases"/>
    <property type="match status" value="1"/>
</dbReference>
<gene>
    <name evidence="3" type="ORF">CRD59_06455</name>
</gene>
<dbReference type="PANTHER" id="PTHR43566">
    <property type="entry name" value="CONSERVED PROTEIN"/>
    <property type="match status" value="1"/>
</dbReference>
<dbReference type="AlphaFoldDB" id="A0A366KCG7"/>
<dbReference type="OrthoDB" id="9147462at2"/>
<sequence length="426" mass="47489">MYNFCMVDDSGYVKRPLAEVLGQAKRKVVVLEGARAVGKTMMVREQLVPQGYSYVSLADANTYALAQVDIRGWLAQLKLPVVIDEAQRIKTLPLAVKELVDSLDSGGPLIILTGSALIDRKGLDGQDPLARRAQHYTMSPLTRREFEDDSASIVDDLWQADPDTNYDYALDRSDLYNLMAAGGFPDFSRHYTEYEDWEREQLIADDLRAVLGDTILPGEKLDLVIAGNIMNRLLTQPGGILNASALGSDLAIDRRTVDRYLGVFLRRFLVHALPNLRTAPNRQSVARSKIHPVDTSLSVQTLLGKGRDPLTDPVAFGGILESFVVNQIVPAVQWSHTHPDCFYWREGGAKPKEVDLVMLRRDQLVGVEVKSAAIVTRDDLRGLAALSKDPRFRRGYIVYTGTQIMRWPNNLWALPVSALWRDGAFA</sequence>
<evidence type="ECO:0000259" key="2">
    <source>
        <dbReference type="Pfam" id="PF13635"/>
    </source>
</evidence>
<feature type="domain" description="DUF4143" evidence="2">
    <location>
        <begin position="227"/>
        <end position="371"/>
    </location>
</feature>
<dbReference type="Pfam" id="PF13173">
    <property type="entry name" value="AAA_14"/>
    <property type="match status" value="1"/>
</dbReference>
<name>A0A366KCG7_9BIFI</name>
<dbReference type="Proteomes" id="UP000252345">
    <property type="component" value="Unassembled WGS sequence"/>
</dbReference>
<reference evidence="3 4" key="1">
    <citation type="submission" date="2017-10" db="EMBL/GenBank/DDBJ databases">
        <title>Bifidobacterium xylocopum sp. nov. and Bifidobacterium aemilianum sp. nov., from the carpenter bee (Xylocopa violacea) digestive tract.</title>
        <authorList>
            <person name="Alberoni D."/>
            <person name="Baffoni L."/>
            <person name="Di Gioia D."/>
            <person name="Gaggia F."/>
            <person name="Biavati B."/>
        </authorList>
    </citation>
    <scope>NUCLEOTIDE SEQUENCE [LARGE SCALE GENOMIC DNA]</scope>
    <source>
        <strain evidence="3 4">XV2</strain>
    </source>
</reference>
<dbReference type="InterPro" id="IPR025420">
    <property type="entry name" value="DUF4143"/>
</dbReference>
<keyword evidence="4" id="KW-1185">Reference proteome</keyword>
<feature type="domain" description="AAA" evidence="1">
    <location>
        <begin position="26"/>
        <end position="146"/>
    </location>
</feature>
<dbReference type="Pfam" id="PF13635">
    <property type="entry name" value="DUF4143"/>
    <property type="match status" value="1"/>
</dbReference>
<dbReference type="EMBL" id="PDCH01000015">
    <property type="protein sequence ID" value="RBP98932.1"/>
    <property type="molecule type" value="Genomic_DNA"/>
</dbReference>
<organism evidence="3 4">
    <name type="scientific">Bifidobacterium xylocopae</name>
    <dbReference type="NCBI Taxonomy" id="2493119"/>
    <lineage>
        <taxon>Bacteria</taxon>
        <taxon>Bacillati</taxon>
        <taxon>Actinomycetota</taxon>
        <taxon>Actinomycetes</taxon>
        <taxon>Bifidobacteriales</taxon>
        <taxon>Bifidobacteriaceae</taxon>
        <taxon>Bifidobacterium</taxon>
    </lineage>
</organism>
<proteinExistence type="predicted"/>
<dbReference type="InterPro" id="IPR027417">
    <property type="entry name" value="P-loop_NTPase"/>
</dbReference>
<comment type="caution">
    <text evidence="3">The sequence shown here is derived from an EMBL/GenBank/DDBJ whole genome shotgun (WGS) entry which is preliminary data.</text>
</comment>
<evidence type="ECO:0000313" key="3">
    <source>
        <dbReference type="EMBL" id="RBP98932.1"/>
    </source>
</evidence>
<dbReference type="InterPro" id="IPR041682">
    <property type="entry name" value="AAA_14"/>
</dbReference>
<accession>A0A366KCG7</accession>
<evidence type="ECO:0000313" key="4">
    <source>
        <dbReference type="Proteomes" id="UP000252345"/>
    </source>
</evidence>